<organism evidence="17 18">
    <name type="scientific">Flagellimonas marinaquae</name>
    <dbReference type="NCBI Taxonomy" id="254955"/>
    <lineage>
        <taxon>Bacteria</taxon>
        <taxon>Pseudomonadati</taxon>
        <taxon>Bacteroidota</taxon>
        <taxon>Flavobacteriia</taxon>
        <taxon>Flavobacteriales</taxon>
        <taxon>Flavobacteriaceae</taxon>
        <taxon>Flagellimonas</taxon>
    </lineage>
</organism>
<comment type="catalytic activity">
    <reaction evidence="11">
        <text>Couples ATP hydrolysis with the unwinding of duplex DNA by translocating in the 3'-5' direction.</text>
        <dbReference type="EC" id="5.6.2.4"/>
    </reaction>
</comment>
<accession>A0AA48KQM6</accession>
<keyword evidence="7 14" id="KW-0067">ATP-binding</keyword>
<evidence type="ECO:0000259" key="16">
    <source>
        <dbReference type="PROSITE" id="PS51217"/>
    </source>
</evidence>
<dbReference type="InterPro" id="IPR014016">
    <property type="entry name" value="UvrD-like_ATP-bd"/>
</dbReference>
<gene>
    <name evidence="17" type="ORF">MACH07_11030</name>
</gene>
<dbReference type="GO" id="GO:0005829">
    <property type="term" value="C:cytosol"/>
    <property type="evidence" value="ECO:0007669"/>
    <property type="project" value="TreeGrafter"/>
</dbReference>
<dbReference type="PANTHER" id="PTHR11070">
    <property type="entry name" value="UVRD / RECB / PCRA DNA HELICASE FAMILY MEMBER"/>
    <property type="match status" value="1"/>
</dbReference>
<dbReference type="InterPro" id="IPR038726">
    <property type="entry name" value="PDDEXK_AddAB-type"/>
</dbReference>
<dbReference type="Pfam" id="PF13361">
    <property type="entry name" value="UvrD_C"/>
    <property type="match status" value="2"/>
</dbReference>
<evidence type="ECO:0000313" key="17">
    <source>
        <dbReference type="EMBL" id="BDW92271.1"/>
    </source>
</evidence>
<evidence type="ECO:0000256" key="2">
    <source>
        <dbReference type="ARBA" id="ARBA00022741"/>
    </source>
</evidence>
<dbReference type="RefSeq" id="WP_338197305.1">
    <property type="nucleotide sequence ID" value="NZ_AP027268.1"/>
</dbReference>
<keyword evidence="8" id="KW-0238">DNA-binding</keyword>
<evidence type="ECO:0000256" key="13">
    <source>
        <dbReference type="ARBA" id="ARBA00048988"/>
    </source>
</evidence>
<dbReference type="PROSITE" id="PS51217">
    <property type="entry name" value="UVRD_HELICASE_CTER"/>
    <property type="match status" value="1"/>
</dbReference>
<feature type="domain" description="UvrD-like helicase ATP-binding" evidence="15">
    <location>
        <begin position="1"/>
        <end position="475"/>
    </location>
</feature>
<dbReference type="AlphaFoldDB" id="A0AA48KQM6"/>
<dbReference type="GO" id="GO:0000725">
    <property type="term" value="P:recombinational repair"/>
    <property type="evidence" value="ECO:0007669"/>
    <property type="project" value="TreeGrafter"/>
</dbReference>
<keyword evidence="3" id="KW-0227">DNA damage</keyword>
<evidence type="ECO:0000256" key="1">
    <source>
        <dbReference type="ARBA" id="ARBA00022722"/>
    </source>
</evidence>
<dbReference type="Pfam" id="PF00580">
    <property type="entry name" value="UvrD-helicase"/>
    <property type="match status" value="1"/>
</dbReference>
<sequence length="1045" mass="119930">MQEKRHLDGSNFKIYSASAGSGKTYALAKTYLKLLLSNDSAIKFRQILAITFTNKAVDEMKSRILDNLFAFGQDVVPEKQNGLFWAICNELSLSEQQLRQRSQLILKRILHNYSFFEISTIDKFNHKIIKTFARDLHLSQNFEVELNTDVLLEEAVGRLLERSGNDENLTEVLISFSLEKIDDDKSWDITYDLMEIGKLLFQENHAEHVEPLREKSINDFKEIQKRIATESKAIKEKVVQLAQSALQEIENQGFEQTDFSRGTLPNHFIKISEGFFDTKRLYANQLEENLRENKKLLNAKDKRDSSVLASLILKQYLLVKKNLHQLAYLQNIYGNIVPMTVLNEIAKEIKNIELDRDIVPISSLNAILSKEIKNQPVPFIYERMGEKYRHYFIDEFQDTSKMQWENLVPLIGNALESEDEKQERGSLFLVGDVKQAIYRWRGGRAEQFLNLINGKSHPFVVEPSVSSLDTNWRSFDEIVNFNNSFFTETAPVLANEDYRNLFLNDSHQKTNNKPGGYVQISFLDKDEKDKDHVYCNETLKYIQHIISEKYAYSDICVLVRDNKKGMLLADYLAQHKIPIISSDALLLANNEKVRFLISVLRIFENLKDREAAYHILRYLSPDQNSAHEFISGHLENIAPFLASQYSFNLVDLKGQPVLTILETAIVHFELYQGSVAHISFLMDEVLDLEKREGPSVYAFLNYWEIKKESLSIAAPDGVDAVKIMTIHKAKGLEFPFVIFPFASAALIKRDKKSWVAATPQEDKIGLNEFLLNTKSDMLEYNPATQAKYLEVEQKSLLDAMNVLYVALTRPVKGLFVITESGKKEIVTIEDASSYPDLFKWYVQQQNVEETASGVYTIGTFPANNESSSTLESTENYIPYLTRPKEDTGFAISTKSGRMWDDERLEAIEMGNVIHFVLSKIETAKDIDPILEQLEIEGHFPKGATVDIKQKIMAVVNHPKLKELFLENHQILNEQEILTTDGRSLRPDRIVLDGNDAYVIDYKTGKPTPKHKEQIANYADVLRDMGYNIKESVIVYIDQEIDPIFV</sequence>
<dbReference type="GO" id="GO:0043138">
    <property type="term" value="F:3'-5' DNA helicase activity"/>
    <property type="evidence" value="ECO:0007669"/>
    <property type="project" value="UniProtKB-EC"/>
</dbReference>
<dbReference type="GO" id="GO:0004527">
    <property type="term" value="F:exonuclease activity"/>
    <property type="evidence" value="ECO:0007669"/>
    <property type="project" value="UniProtKB-KW"/>
</dbReference>
<dbReference type="Proteomes" id="UP001330184">
    <property type="component" value="Chromosome"/>
</dbReference>
<evidence type="ECO:0000256" key="5">
    <source>
        <dbReference type="ARBA" id="ARBA00022806"/>
    </source>
</evidence>
<evidence type="ECO:0000256" key="8">
    <source>
        <dbReference type="ARBA" id="ARBA00023125"/>
    </source>
</evidence>
<dbReference type="Gene3D" id="3.90.320.10">
    <property type="match status" value="1"/>
</dbReference>
<feature type="binding site" evidence="14">
    <location>
        <begin position="17"/>
        <end position="24"/>
    </location>
    <ligand>
        <name>ATP</name>
        <dbReference type="ChEBI" id="CHEBI:30616"/>
    </ligand>
</feature>
<evidence type="ECO:0000256" key="10">
    <source>
        <dbReference type="ARBA" id="ARBA00023235"/>
    </source>
</evidence>
<keyword evidence="2 14" id="KW-0547">Nucleotide-binding</keyword>
<dbReference type="Gene3D" id="3.40.50.300">
    <property type="entry name" value="P-loop containing nucleotide triphosphate hydrolases"/>
    <property type="match status" value="4"/>
</dbReference>
<evidence type="ECO:0000256" key="4">
    <source>
        <dbReference type="ARBA" id="ARBA00022801"/>
    </source>
</evidence>
<evidence type="ECO:0000256" key="11">
    <source>
        <dbReference type="ARBA" id="ARBA00034617"/>
    </source>
</evidence>
<keyword evidence="6" id="KW-0269">Exonuclease</keyword>
<proteinExistence type="predicted"/>
<keyword evidence="4 14" id="KW-0378">Hydrolase</keyword>
<dbReference type="PROSITE" id="PS51198">
    <property type="entry name" value="UVRD_HELICASE_ATP_BIND"/>
    <property type="match status" value="1"/>
</dbReference>
<evidence type="ECO:0000256" key="14">
    <source>
        <dbReference type="PROSITE-ProRule" id="PRU00560"/>
    </source>
</evidence>
<dbReference type="GO" id="GO:0005524">
    <property type="term" value="F:ATP binding"/>
    <property type="evidence" value="ECO:0007669"/>
    <property type="project" value="UniProtKB-UniRule"/>
</dbReference>
<keyword evidence="18" id="KW-1185">Reference proteome</keyword>
<evidence type="ECO:0000313" key="18">
    <source>
        <dbReference type="Proteomes" id="UP001330184"/>
    </source>
</evidence>
<dbReference type="SUPFAM" id="SSF52540">
    <property type="entry name" value="P-loop containing nucleoside triphosphate hydrolases"/>
    <property type="match status" value="1"/>
</dbReference>
<dbReference type="Pfam" id="PF12705">
    <property type="entry name" value="PDDEXK_1"/>
    <property type="match status" value="1"/>
</dbReference>
<dbReference type="InterPro" id="IPR027417">
    <property type="entry name" value="P-loop_NTPase"/>
</dbReference>
<reference evidence="17 18" key="1">
    <citation type="submission" date="2023-01" db="EMBL/GenBank/DDBJ databases">
        <title>Complete genome sequence of Muricauda aquimarina strain IFOP_LL357.</title>
        <authorList>
            <person name="Gajardo G."/>
            <person name="Ueki S."/>
            <person name="Maruyama F."/>
        </authorList>
    </citation>
    <scope>NUCLEOTIDE SEQUENCE [LARGE SCALE GENOMIC DNA]</scope>
    <source>
        <strain evidence="17 18">IFOP_LL357</strain>
    </source>
</reference>
<protein>
    <recommendedName>
        <fullName evidence="12">DNA 3'-5' helicase</fullName>
        <ecNumber evidence="12">5.6.2.4</ecNumber>
    </recommendedName>
</protein>
<dbReference type="InterPro" id="IPR000212">
    <property type="entry name" value="DNA_helicase_UvrD/REP"/>
</dbReference>
<dbReference type="GO" id="GO:0003677">
    <property type="term" value="F:DNA binding"/>
    <property type="evidence" value="ECO:0007669"/>
    <property type="project" value="UniProtKB-KW"/>
</dbReference>
<dbReference type="EMBL" id="AP027268">
    <property type="protein sequence ID" value="BDW92271.1"/>
    <property type="molecule type" value="Genomic_DNA"/>
</dbReference>
<evidence type="ECO:0000259" key="15">
    <source>
        <dbReference type="PROSITE" id="PS51198"/>
    </source>
</evidence>
<keyword evidence="10" id="KW-0413">Isomerase</keyword>
<comment type="catalytic activity">
    <reaction evidence="13">
        <text>ATP + H2O = ADP + phosphate + H(+)</text>
        <dbReference type="Rhea" id="RHEA:13065"/>
        <dbReference type="ChEBI" id="CHEBI:15377"/>
        <dbReference type="ChEBI" id="CHEBI:15378"/>
        <dbReference type="ChEBI" id="CHEBI:30616"/>
        <dbReference type="ChEBI" id="CHEBI:43474"/>
        <dbReference type="ChEBI" id="CHEBI:456216"/>
        <dbReference type="EC" id="5.6.2.4"/>
    </reaction>
</comment>
<feature type="domain" description="UvrD-like helicase C-terminal" evidence="16">
    <location>
        <begin position="500"/>
        <end position="731"/>
    </location>
</feature>
<dbReference type="InterPro" id="IPR014017">
    <property type="entry name" value="DNA_helicase_UvrD-like_C"/>
</dbReference>
<evidence type="ECO:0000256" key="6">
    <source>
        <dbReference type="ARBA" id="ARBA00022839"/>
    </source>
</evidence>
<keyword evidence="1" id="KW-0540">Nuclease</keyword>
<dbReference type="PANTHER" id="PTHR11070:SF67">
    <property type="entry name" value="DNA 3'-5' HELICASE"/>
    <property type="match status" value="1"/>
</dbReference>
<dbReference type="EC" id="5.6.2.4" evidence="12"/>
<evidence type="ECO:0000256" key="3">
    <source>
        <dbReference type="ARBA" id="ARBA00022763"/>
    </source>
</evidence>
<keyword evidence="9" id="KW-0234">DNA repair</keyword>
<evidence type="ECO:0000256" key="7">
    <source>
        <dbReference type="ARBA" id="ARBA00022840"/>
    </source>
</evidence>
<keyword evidence="5 14" id="KW-0347">Helicase</keyword>
<evidence type="ECO:0000256" key="12">
    <source>
        <dbReference type="ARBA" id="ARBA00034808"/>
    </source>
</evidence>
<name>A0AA48KQM6_9FLAO</name>
<evidence type="ECO:0000256" key="9">
    <source>
        <dbReference type="ARBA" id="ARBA00023204"/>
    </source>
</evidence>
<dbReference type="InterPro" id="IPR011604">
    <property type="entry name" value="PDDEXK-like_dom_sf"/>
</dbReference>